<reference evidence="1 2" key="1">
    <citation type="submission" date="2018-07" db="EMBL/GenBank/DDBJ databases">
        <title>Draft Genome Assemblies for Five Robust Yarrowia lipolytica Strains Exhibiting High Lipid Production and Pentose Sugar Utilization and Sugar Alcohol Secretion from Undetoxified Lignocellulosic Biomass Hydrolysates.</title>
        <authorList>
            <consortium name="DOE Joint Genome Institute"/>
            <person name="Walker C."/>
            <person name="Ryu S."/>
            <person name="Na H."/>
            <person name="Zane M."/>
            <person name="LaButti K."/>
            <person name="Lipzen A."/>
            <person name="Haridas S."/>
            <person name="Barry K."/>
            <person name="Grigoriev I.V."/>
            <person name="Quarterman J."/>
            <person name="Slininger P."/>
            <person name="Dien B."/>
            <person name="Trinh C.T."/>
        </authorList>
    </citation>
    <scope>NUCLEOTIDE SEQUENCE [LARGE SCALE GENOMIC DNA]</scope>
    <source>
        <strain evidence="1 2">YB392</strain>
    </source>
</reference>
<sequence>MASSENAVVDVGVTLAGRTIVVLSRGLGKIAVASLPHEPVHVVGVLLLLGGDLGVEGDLDGDIILGDVAKEHGEPVGLEVLELNVLGHIGDLLVGGAVPSGGQTVVEVKSHILEKSIGGGVGRAGISKLINNLHSVVGRSRNLDGPFDSVTDSLGVLVSSTGVESSLDLDLIRELLASGRRSDGDGTGALDILTVESGLHEELTSNLVVLGSNKIGVGSGKVMAFISDSHDIVAIGILDHEVVVSSVKRHVVIDIKREVITRLHVVGLRRQGKLVVQLPSATGVSLLVGYVVSLSNLEGCDGRSDLLGERQSG</sequence>
<gene>
    <name evidence="1" type="ORF">B0I71DRAFT_132130</name>
</gene>
<proteinExistence type="predicted"/>
<protein>
    <submittedName>
        <fullName evidence="1">Uncharacterized protein</fullName>
    </submittedName>
</protein>
<dbReference type="Proteomes" id="UP000256601">
    <property type="component" value="Unassembled WGS sequence"/>
</dbReference>
<dbReference type="AlphaFoldDB" id="A0A371C653"/>
<dbReference type="EMBL" id="KZ858996">
    <property type="protein sequence ID" value="RDW25672.1"/>
    <property type="molecule type" value="Genomic_DNA"/>
</dbReference>
<evidence type="ECO:0000313" key="2">
    <source>
        <dbReference type="Proteomes" id="UP000256601"/>
    </source>
</evidence>
<evidence type="ECO:0000313" key="1">
    <source>
        <dbReference type="EMBL" id="RDW25672.1"/>
    </source>
</evidence>
<organism evidence="1 2">
    <name type="scientific">Yarrowia lipolytica</name>
    <name type="common">Candida lipolytica</name>
    <dbReference type="NCBI Taxonomy" id="4952"/>
    <lineage>
        <taxon>Eukaryota</taxon>
        <taxon>Fungi</taxon>
        <taxon>Dikarya</taxon>
        <taxon>Ascomycota</taxon>
        <taxon>Saccharomycotina</taxon>
        <taxon>Dipodascomycetes</taxon>
        <taxon>Dipodascales</taxon>
        <taxon>Dipodascales incertae sedis</taxon>
        <taxon>Yarrowia</taxon>
    </lineage>
</organism>
<name>A0A371C653_YARLL</name>
<accession>A0A371C653</accession>